<dbReference type="InterPro" id="IPR012318">
    <property type="entry name" value="HTH_CRP"/>
</dbReference>
<evidence type="ECO:0000256" key="2">
    <source>
        <dbReference type="ARBA" id="ARBA00023125"/>
    </source>
</evidence>
<accession>A0A7W6JV51</accession>
<dbReference type="GO" id="GO:0005829">
    <property type="term" value="C:cytosol"/>
    <property type="evidence" value="ECO:0007669"/>
    <property type="project" value="TreeGrafter"/>
</dbReference>
<dbReference type="Pfam" id="PF00027">
    <property type="entry name" value="cNMP_binding"/>
    <property type="match status" value="1"/>
</dbReference>
<dbReference type="Pfam" id="PF13545">
    <property type="entry name" value="HTH_Crp_2"/>
    <property type="match status" value="1"/>
</dbReference>
<keyword evidence="3" id="KW-0804">Transcription</keyword>
<proteinExistence type="predicted"/>
<dbReference type="PROSITE" id="PS50042">
    <property type="entry name" value="CNMP_BINDING_3"/>
    <property type="match status" value="1"/>
</dbReference>
<name>A0A7W6JV51_9SPHN</name>
<keyword evidence="2" id="KW-0238">DNA-binding</keyword>
<dbReference type="GO" id="GO:0003677">
    <property type="term" value="F:DNA binding"/>
    <property type="evidence" value="ECO:0007669"/>
    <property type="project" value="UniProtKB-KW"/>
</dbReference>
<dbReference type="CDD" id="cd00038">
    <property type="entry name" value="CAP_ED"/>
    <property type="match status" value="1"/>
</dbReference>
<dbReference type="EMBL" id="JACIEH010000003">
    <property type="protein sequence ID" value="MBB4100060.1"/>
    <property type="molecule type" value="Genomic_DNA"/>
</dbReference>
<dbReference type="InterPro" id="IPR014710">
    <property type="entry name" value="RmlC-like_jellyroll"/>
</dbReference>
<dbReference type="PANTHER" id="PTHR24567">
    <property type="entry name" value="CRP FAMILY TRANSCRIPTIONAL REGULATORY PROTEIN"/>
    <property type="match status" value="1"/>
</dbReference>
<keyword evidence="1" id="KW-0805">Transcription regulation</keyword>
<dbReference type="InterPro" id="IPR036390">
    <property type="entry name" value="WH_DNA-bd_sf"/>
</dbReference>
<dbReference type="PROSITE" id="PS51063">
    <property type="entry name" value="HTH_CRP_2"/>
    <property type="match status" value="1"/>
</dbReference>
<dbReference type="AlphaFoldDB" id="A0A7W6JV51"/>
<evidence type="ECO:0000259" key="5">
    <source>
        <dbReference type="PROSITE" id="PS51063"/>
    </source>
</evidence>
<comment type="caution">
    <text evidence="6">The sequence shown here is derived from an EMBL/GenBank/DDBJ whole genome shotgun (WGS) entry which is preliminary data.</text>
</comment>
<dbReference type="InterPro" id="IPR018490">
    <property type="entry name" value="cNMP-bd_dom_sf"/>
</dbReference>
<reference evidence="6 7" key="1">
    <citation type="submission" date="2020-08" db="EMBL/GenBank/DDBJ databases">
        <title>Genomic Encyclopedia of Type Strains, Phase IV (KMG-IV): sequencing the most valuable type-strain genomes for metagenomic binning, comparative biology and taxonomic classification.</title>
        <authorList>
            <person name="Goeker M."/>
        </authorList>
    </citation>
    <scope>NUCLEOTIDE SEQUENCE [LARGE SCALE GENOMIC DNA]</scope>
    <source>
        <strain evidence="6 7">DSM 101806</strain>
    </source>
</reference>
<sequence>MRVKAGQIVVGHSSLANDVYFILSGGFEVSITARDGADVVVRDLGPGAIFGDLSALDRQPRSANVIATSDSKLASIPAEIFLAAVSEIPEASSWFMNRLGREVRRLTDKIFELSALAARGRLHCELLRLAGTAPRTGDRVQLEPAPTHEALAQRIGSQREAVSRELAQLSDAGVLRRGRKWIELDIARLTKLVEVELGYPLSLATRLDTPAQPPV</sequence>
<dbReference type="SUPFAM" id="SSF51206">
    <property type="entry name" value="cAMP-binding domain-like"/>
    <property type="match status" value="1"/>
</dbReference>
<evidence type="ECO:0000313" key="6">
    <source>
        <dbReference type="EMBL" id="MBB4100060.1"/>
    </source>
</evidence>
<dbReference type="SUPFAM" id="SSF46785">
    <property type="entry name" value="Winged helix' DNA-binding domain"/>
    <property type="match status" value="1"/>
</dbReference>
<keyword evidence="7" id="KW-1185">Reference proteome</keyword>
<dbReference type="RefSeq" id="WP_183999390.1">
    <property type="nucleotide sequence ID" value="NZ_JACIEH010000003.1"/>
</dbReference>
<dbReference type="SMART" id="SM00100">
    <property type="entry name" value="cNMP"/>
    <property type="match status" value="1"/>
</dbReference>
<protein>
    <submittedName>
        <fullName evidence="6">CRP-like cAMP-binding protein</fullName>
    </submittedName>
</protein>
<evidence type="ECO:0000259" key="4">
    <source>
        <dbReference type="PROSITE" id="PS50042"/>
    </source>
</evidence>
<dbReference type="InterPro" id="IPR050397">
    <property type="entry name" value="Env_Response_Regulators"/>
</dbReference>
<dbReference type="GO" id="GO:0003700">
    <property type="term" value="F:DNA-binding transcription factor activity"/>
    <property type="evidence" value="ECO:0007669"/>
    <property type="project" value="TreeGrafter"/>
</dbReference>
<dbReference type="PANTHER" id="PTHR24567:SF68">
    <property type="entry name" value="DNA-BINDING TRANSCRIPTIONAL DUAL REGULATOR CRP"/>
    <property type="match status" value="1"/>
</dbReference>
<feature type="domain" description="HTH crp-type" evidence="5">
    <location>
        <begin position="116"/>
        <end position="188"/>
    </location>
</feature>
<dbReference type="Proteomes" id="UP000557392">
    <property type="component" value="Unassembled WGS sequence"/>
</dbReference>
<dbReference type="InterPro" id="IPR000595">
    <property type="entry name" value="cNMP-bd_dom"/>
</dbReference>
<feature type="domain" description="Cyclic nucleotide-binding" evidence="4">
    <location>
        <begin position="1"/>
        <end position="81"/>
    </location>
</feature>
<evidence type="ECO:0000313" key="7">
    <source>
        <dbReference type="Proteomes" id="UP000557392"/>
    </source>
</evidence>
<dbReference type="Gene3D" id="2.60.120.10">
    <property type="entry name" value="Jelly Rolls"/>
    <property type="match status" value="1"/>
</dbReference>
<organism evidence="6 7">
    <name type="scientific">Sphingomonas kyeonggiensis</name>
    <dbReference type="NCBI Taxonomy" id="1268553"/>
    <lineage>
        <taxon>Bacteria</taxon>
        <taxon>Pseudomonadati</taxon>
        <taxon>Pseudomonadota</taxon>
        <taxon>Alphaproteobacteria</taxon>
        <taxon>Sphingomonadales</taxon>
        <taxon>Sphingomonadaceae</taxon>
        <taxon>Sphingomonas</taxon>
    </lineage>
</organism>
<evidence type="ECO:0000256" key="3">
    <source>
        <dbReference type="ARBA" id="ARBA00023163"/>
    </source>
</evidence>
<gene>
    <name evidence="6" type="ORF">GGR46_003632</name>
</gene>
<evidence type="ECO:0000256" key="1">
    <source>
        <dbReference type="ARBA" id="ARBA00023015"/>
    </source>
</evidence>